<dbReference type="Proteomes" id="UP000663851">
    <property type="component" value="Unassembled WGS sequence"/>
</dbReference>
<dbReference type="Pfam" id="PF00632">
    <property type="entry name" value="HECT"/>
    <property type="match status" value="1"/>
</dbReference>
<dbReference type="Gene3D" id="3.30.2160.10">
    <property type="entry name" value="Hect, E3 ligase catalytic domain"/>
    <property type="match status" value="1"/>
</dbReference>
<dbReference type="GO" id="GO:0004842">
    <property type="term" value="F:ubiquitin-protein transferase activity"/>
    <property type="evidence" value="ECO:0007669"/>
    <property type="project" value="InterPro"/>
</dbReference>
<evidence type="ECO:0000313" key="8">
    <source>
        <dbReference type="Proteomes" id="UP000663833"/>
    </source>
</evidence>
<dbReference type="PANTHER" id="PTHR46654:SF1">
    <property type="entry name" value="E3 UBIQUITIN-PROTEIN LIGASE HECTD3"/>
    <property type="match status" value="1"/>
</dbReference>
<evidence type="ECO:0000256" key="3">
    <source>
        <dbReference type="SAM" id="MobiDB-lite"/>
    </source>
</evidence>
<dbReference type="Pfam" id="PF00622">
    <property type="entry name" value="SPRY"/>
    <property type="match status" value="1"/>
</dbReference>
<evidence type="ECO:0000313" key="6">
    <source>
        <dbReference type="EMBL" id="CAF3421877.1"/>
    </source>
</evidence>
<dbReference type="PROSITE" id="PS50188">
    <property type="entry name" value="B302_SPRY"/>
    <property type="match status" value="1"/>
</dbReference>
<dbReference type="PANTHER" id="PTHR46654">
    <property type="entry name" value="E3 UBIQUITIN-PROTEIN LIGASE HECTD3"/>
    <property type="match status" value="1"/>
</dbReference>
<protein>
    <recommendedName>
        <fullName evidence="9">B30.2/SPRY domain-containing protein</fullName>
    </recommendedName>
</protein>
<comment type="caution">
    <text evidence="6">The sequence shown here is derived from an EMBL/GenBank/DDBJ whole genome shotgun (WGS) entry which is preliminary data.</text>
</comment>
<dbReference type="Proteomes" id="UP000663833">
    <property type="component" value="Unassembled WGS sequence"/>
</dbReference>
<dbReference type="InterPro" id="IPR001870">
    <property type="entry name" value="B30.2/SPRY"/>
</dbReference>
<dbReference type="SUPFAM" id="SSF49899">
    <property type="entry name" value="Concanavalin A-like lectins/glucanases"/>
    <property type="match status" value="1"/>
</dbReference>
<evidence type="ECO:0000256" key="2">
    <source>
        <dbReference type="PROSITE-ProRule" id="PRU00104"/>
    </source>
</evidence>
<gene>
    <name evidence="7" type="ORF">HFQ381_LOCUS15253</name>
    <name evidence="6" type="ORF">LUA448_LOCUS19508</name>
</gene>
<dbReference type="PROSITE" id="PS50237">
    <property type="entry name" value="HECT"/>
    <property type="match status" value="1"/>
</dbReference>
<dbReference type="Gene3D" id="2.60.120.920">
    <property type="match status" value="1"/>
</dbReference>
<dbReference type="InterPro" id="IPR042469">
    <property type="entry name" value="HECTD3"/>
</dbReference>
<evidence type="ECO:0008006" key="9">
    <source>
        <dbReference type="Google" id="ProtNLM"/>
    </source>
</evidence>
<sequence length="3272" mass="376427">MGQQLFKVHLDINDKIQVDSETILSIACKDDINFFLPLKSSGRNIIASDLNVGHQIPNAHAESVKEIRNDLALLTELIEWQAMNTKINDILTSDVFTILSDQNKKLIADINDYWAYKQSLEKCLMEKLKDDSNDNTSILAYSFIDYSSSHATSSSTKTEDQKSQKAKYLSKQLSYLAIQSLTSILLVLIKSAEKNDPSIVHHILTLAGELCQQFPMKCLSPANIFLFKSLKPLINYIHELSLTEDSIISKQATIILLAFSIAKGSFKDILSLLNKLIFNTTDIYNVQGLFIQLNNGLEETLNDAEKQTASSEETEDTTSIGYLKSIGSFPNTQLTNLNEQLFTGQFISSIILSYIDIENRANLLTEEIELSSFSCEFHPSTFKNLFNIIEQLAAILPSSQSSNTIKHILTICLRLFSAHIKILSDIKTDNTNIDLSKFIIDDDLKKWFDLLFKLACSENSEQLNMSKEASKVLINIINIQSSVLTEKISLIHQYIVQNKSPILTEQFLIELNNNEILTNWIDTLCDENKRNSLIQILYSFIDLYFNRPDEQKLLIEKLLLSFQQNLLSRLIHRCENKTLPNDELSLSSLIAEYLTHMFNNCLLKVSHVNNLLSSILIGLCSMTKLDEIFVYEIVQPIFLAVLPLLAEYYLKNLEHEYHELICYILGKMSHLLIIGSPQDSLEIKHSNQLKLAIFAGGYINGKNTSLLNSNLAVYSKFPSVYETEDDKDFLMSIYNNIDDGAKLISKLQMSIKHKQRLLQKSIEQQAHDACAAVFAVYIKFYRRINLAKYELSRTDPTNPHNELLSIYEYANHVSTLFSTVKAQGGDCDELLKQIKMKTLFLLSSVKESSLIPIINEQMPSIIINMIPDNTLRYQRQHSRWTKANHVIKLLRNLLQACFRFRNSILRKKQLNEQKCNFESLLHHAIDHFIYEDCHKISSSINNEEKQSKIDEIETCLRRQQERAVTRLIAYRFIRTFLQNVLNENNNTQHLTIVSIYLPYLVENDLEWSYLKNISASNNQLQEEIGSCYYSIIQLVLSLCFKSDSLLQKLFYLLNLPYEIIDLCQLYQYEFVQTLFKSFVSFKQTSEHETSLNLKFISFNWFRLYIFKLCGNVEMERQKGILNEILEEQDKLAFNTSILNELKDLIKQSNEESAIDSQEQKKISLSNITHCWFIQADENSDADDNDESSASHKHEIELYKSQYLVLLLQCTYYYKHVLMVCANIDYLRELLNIYHNSQLSLTRILTIKLLGSLIPRIPDTVDDQSKYLIKKFLTDVLNSIGENKISEELLAELIYMYRTIMSLDSSWKIMATTLVLDSVKLYLNLESIELNDSERINKLLAALCILGEYIEPFRLGSIVTVNADKKLNDESSLALIIEIDSNFGETEKYYLIQYFQTRQTETVSIDKLKLEINVSPPNLSNLEESFLDVLGYFIQIDTSTSQSLILLELKRRSISVLYNILNDRKLAEIFMKKPYASTIAKLCVCDSLEKIRQLSPDLDLSTKENLERYSLTLDTGEIFESMTEDESKDVLDHSISTNNHDDSLYTIWNTDDFKPDELIMNNLSKPISKSNTWKPYASEIEMDFVKQGRSGKDEVVIVPTPLHSVALDAIQECGTKHRFRGKIAPTSQTARVSFPSFIADNLQLSEGNWYFCVRLPLGGVVQIGWATNGFSPSIGCGVGDDRFSWSYDGSRAAFFYEEGFYGQYDNTHWGQNAVCGCGIEIDGLNTRIKFWLNGKYLGTAFQHDTFVPLSTKTCNLLPNGPKTKFFPGVTMQYGSDPSIYCELIFSPEDMESCPLPNGYKPLLLPKCVLTENSIVEYPFSAYLIGENPEDFVYSTRANSSVVLLRDFMYQHHLENKFSFDNHHLILSEQSTGFPLSIDNDDMTSLTISFDFQILTSNEKSDILLFKIESTEIIVNITNETIRCTIVFLAKKRRIKVYINNKCRLFIDAFQRETIKKLNLNLLPTIAAKIRNLAIWKYALAEGDIRRLFTYGLFYIAVENQRLREHRQQANTISFSKNQTNFTDECLIPFNESFKEDVWTKKKTQADDNESNYFKTNNDIDYSVVELLGNQTYLVLDKSIEEWNEYTIVLNISISNWPLTSEKLTLIIFNPKYELYITHEGKLCLDSNGIVTDSVATVALNDYVNLFISVQEKAVKIYLNRNLEIDVEISDDQYHIKSNRIDLFREIDLKKNTTSDCTVRVSLKSITYLNHSIPIDQYVVSSLITPSISILGTNLTAMGYKKAWIDSVIKQYNTTDIPTIHKILYEQKDQFIKLDLENERKHYLTILSKLDPLSDVQALKDLIYSSKLNTDQSIIDLAKHVFPQSISSHALQTSNNSNNFELYLDNQWFPESVQHLNIDDNINGWILDKSSIETDQNNQYHLFDFNKTEEKSKISKKSEGSDKTISSTKSLISRTDCEHGLTTIYARCTILNMIKLWLYDQTSLFPLEKFGDFPFVIKLLKLLDSMQIDIDEKDDRINLLINSILKSEMKNLLESKITVDEHLLESKSPLFYHLQKHIFIQSIQLVSKPSLFDQNSNGKTSINEQQPDFAFVLKVLKLFMELIRARSSLEQNQIESIISLLFPTQLINLAFDLFLLVPVHQSKIAIIHLFTTLLQTSEQLILNNEIQQFFFQLLIELSSKAASLSNYSLKHLQLALADFIFILITKLKHLSNENSGKIKVIETKLPENIQNLYTIIDVINIWTDPKREKLLPEKFLLKSDNYKISQEDFTNSNNHFNTIADQDLINFMNNELLANDSFSKFIEKLPKESPADSTFFKNHLSLTNIPADCIRIRAQFFYSFNTLLTETLSIVDFSLPLGESFLTDRIRIIKPYLLSTTKFGLFQESLDNTESDQNTEWTLVNFDTLKASTDISNSENTMFYQAYQQMRNNAHIIFRRPNEQLWHAQYIGMHSTDHGGPYRDSITRICSDICSTRLPLFILCPNGRTNSGLNRDCWIPNVFPPHESIENTITKQYRFVGQLLGMAIRRKHYLNVKFPSLLWKQLSNEPITVEDIEAIDSQSFTIINEAEKNIEQIRSVTAAGAESDVDSLFSSIMSELRFDVVSSSGQTYELIPDGSNIPITVENFKQYCKYYRQYRLNEFNRQIDFIRQGLHNIVPCYYLSLFTANELEEATCGKDRIDIELLQRHVCYGGCYSEESPPIERFWKVLNEMFNEDQKKALLIFAWGRSTLPIRDEDFDMKFCISEFDVYDSEVDKTLPRSHTCFFTIDLPAYSTTDIMYERLNYAISSCSSIDGDGTVNETHSSENGDLYNSSDDE</sequence>
<organism evidence="6 8">
    <name type="scientific">Rotaria socialis</name>
    <dbReference type="NCBI Taxonomy" id="392032"/>
    <lineage>
        <taxon>Eukaryota</taxon>
        <taxon>Metazoa</taxon>
        <taxon>Spiralia</taxon>
        <taxon>Gnathifera</taxon>
        <taxon>Rotifera</taxon>
        <taxon>Eurotatoria</taxon>
        <taxon>Bdelloidea</taxon>
        <taxon>Philodinida</taxon>
        <taxon>Philodinidae</taxon>
        <taxon>Rotaria</taxon>
    </lineage>
</organism>
<feature type="region of interest" description="Disordered" evidence="3">
    <location>
        <begin position="3253"/>
        <end position="3272"/>
    </location>
</feature>
<evidence type="ECO:0000259" key="4">
    <source>
        <dbReference type="PROSITE" id="PS50188"/>
    </source>
</evidence>
<dbReference type="SMART" id="SM00119">
    <property type="entry name" value="HECTc"/>
    <property type="match status" value="1"/>
</dbReference>
<feature type="domain" description="HECT" evidence="5">
    <location>
        <begin position="2884"/>
        <end position="3254"/>
    </location>
</feature>
<feature type="active site" description="Glycyl thioester intermediate" evidence="2">
    <location>
        <position position="3219"/>
    </location>
</feature>
<dbReference type="SUPFAM" id="SSF56204">
    <property type="entry name" value="Hect, E3 ligase catalytic domain"/>
    <property type="match status" value="1"/>
</dbReference>
<accession>A0A818BXH9</accession>
<dbReference type="InterPro" id="IPR000569">
    <property type="entry name" value="HECT_dom"/>
</dbReference>
<feature type="domain" description="B30.2/SPRY" evidence="4">
    <location>
        <begin position="1569"/>
        <end position="1777"/>
    </location>
</feature>
<reference evidence="6" key="1">
    <citation type="submission" date="2021-02" db="EMBL/GenBank/DDBJ databases">
        <authorList>
            <person name="Nowell W R."/>
        </authorList>
    </citation>
    <scope>NUCLEOTIDE SEQUENCE</scope>
</reference>
<evidence type="ECO:0000313" key="7">
    <source>
        <dbReference type="EMBL" id="CAF4327912.1"/>
    </source>
</evidence>
<dbReference type="Gene3D" id="3.90.1750.10">
    <property type="entry name" value="Hect, E3 ligase catalytic domains"/>
    <property type="match status" value="1"/>
</dbReference>
<dbReference type="CDD" id="cd11709">
    <property type="entry name" value="SPRY"/>
    <property type="match status" value="1"/>
</dbReference>
<name>A0A818BXH9_9BILA</name>
<dbReference type="InterPro" id="IPR035983">
    <property type="entry name" value="Hect_E3_ubiquitin_ligase"/>
</dbReference>
<dbReference type="EMBL" id="CAJNYD010002503">
    <property type="protein sequence ID" value="CAF3421877.1"/>
    <property type="molecule type" value="Genomic_DNA"/>
</dbReference>
<dbReference type="InterPro" id="IPR013320">
    <property type="entry name" value="ConA-like_dom_sf"/>
</dbReference>
<dbReference type="EMBL" id="CAJOBO010001028">
    <property type="protein sequence ID" value="CAF4327912.1"/>
    <property type="molecule type" value="Genomic_DNA"/>
</dbReference>
<evidence type="ECO:0000256" key="1">
    <source>
        <dbReference type="ARBA" id="ARBA00022786"/>
    </source>
</evidence>
<feature type="compositionally biased region" description="Polar residues" evidence="3">
    <location>
        <begin position="3254"/>
        <end position="3272"/>
    </location>
</feature>
<evidence type="ECO:0000259" key="5">
    <source>
        <dbReference type="PROSITE" id="PS50237"/>
    </source>
</evidence>
<keyword evidence="1 2" id="KW-0833">Ubl conjugation pathway</keyword>
<dbReference type="Gene3D" id="3.30.2410.10">
    <property type="entry name" value="Hect, E3 ligase catalytic domain"/>
    <property type="match status" value="1"/>
</dbReference>
<proteinExistence type="predicted"/>
<dbReference type="InterPro" id="IPR003877">
    <property type="entry name" value="SPRY_dom"/>
</dbReference>
<dbReference type="InterPro" id="IPR043136">
    <property type="entry name" value="B30.2/SPRY_sf"/>
</dbReference>